<organism evidence="9">
    <name type="scientific">Notodromas monacha</name>
    <dbReference type="NCBI Taxonomy" id="399045"/>
    <lineage>
        <taxon>Eukaryota</taxon>
        <taxon>Metazoa</taxon>
        <taxon>Ecdysozoa</taxon>
        <taxon>Arthropoda</taxon>
        <taxon>Crustacea</taxon>
        <taxon>Oligostraca</taxon>
        <taxon>Ostracoda</taxon>
        <taxon>Podocopa</taxon>
        <taxon>Podocopida</taxon>
        <taxon>Cypridocopina</taxon>
        <taxon>Cypridoidea</taxon>
        <taxon>Cyprididae</taxon>
        <taxon>Notodromas</taxon>
    </lineage>
</organism>
<feature type="transmembrane region" description="Helical" evidence="7">
    <location>
        <begin position="160"/>
        <end position="179"/>
    </location>
</feature>
<dbReference type="PANTHER" id="PTHR10283">
    <property type="entry name" value="SOLUTE CARRIER FAMILY 13 MEMBER"/>
    <property type="match status" value="1"/>
</dbReference>
<evidence type="ECO:0000256" key="4">
    <source>
        <dbReference type="ARBA" id="ARBA00022692"/>
    </source>
</evidence>
<dbReference type="SUPFAM" id="SSF52799">
    <property type="entry name" value="(Phosphotyrosine protein) phosphatases II"/>
    <property type="match status" value="1"/>
</dbReference>
<evidence type="ECO:0000313" key="10">
    <source>
        <dbReference type="Proteomes" id="UP000678499"/>
    </source>
</evidence>
<feature type="transmembrane region" description="Helical" evidence="7">
    <location>
        <begin position="20"/>
        <end position="41"/>
    </location>
</feature>
<feature type="transmembrane region" description="Helical" evidence="7">
    <location>
        <begin position="95"/>
        <end position="114"/>
    </location>
</feature>
<evidence type="ECO:0000256" key="7">
    <source>
        <dbReference type="SAM" id="Phobius"/>
    </source>
</evidence>
<keyword evidence="4 7" id="KW-0812">Transmembrane</keyword>
<dbReference type="GO" id="GO:0015137">
    <property type="term" value="F:citrate transmembrane transporter activity"/>
    <property type="evidence" value="ECO:0007669"/>
    <property type="project" value="TreeGrafter"/>
</dbReference>
<keyword evidence="6 7" id="KW-0472">Membrane</keyword>
<evidence type="ECO:0000259" key="8">
    <source>
        <dbReference type="Pfam" id="PF14671"/>
    </source>
</evidence>
<comment type="similarity">
    <text evidence="2">Belongs to the SLC13A/DASS transporter (TC 2.A.47) family. NADC subfamily.</text>
</comment>
<evidence type="ECO:0000256" key="6">
    <source>
        <dbReference type="ARBA" id="ARBA00023136"/>
    </source>
</evidence>
<evidence type="ECO:0000256" key="5">
    <source>
        <dbReference type="ARBA" id="ARBA00022989"/>
    </source>
</evidence>
<gene>
    <name evidence="9" type="ORF">NMOB1V02_LOCUS10132</name>
</gene>
<evidence type="ECO:0000256" key="2">
    <source>
        <dbReference type="ARBA" id="ARBA00006772"/>
    </source>
</evidence>
<dbReference type="PROSITE" id="PS01271">
    <property type="entry name" value="NA_SULFATE"/>
    <property type="match status" value="1"/>
</dbReference>
<evidence type="ECO:0000313" key="9">
    <source>
        <dbReference type="EMBL" id="CAD7282508.1"/>
    </source>
</evidence>
<dbReference type="AlphaFoldDB" id="A0A7R9BYV8"/>
<dbReference type="Gene3D" id="3.90.190.10">
    <property type="entry name" value="Protein tyrosine phosphatase superfamily"/>
    <property type="match status" value="1"/>
</dbReference>
<proteinExistence type="inferred from homology"/>
<protein>
    <recommendedName>
        <fullName evidence="8">Dual specificity/tyrosine protein phosphatase N-terminal domain-containing protein</fullName>
    </recommendedName>
</protein>
<dbReference type="GO" id="GO:0005886">
    <property type="term" value="C:plasma membrane"/>
    <property type="evidence" value="ECO:0007669"/>
    <property type="project" value="TreeGrafter"/>
</dbReference>
<dbReference type="InterPro" id="IPR029260">
    <property type="entry name" value="DSPn"/>
</dbReference>
<dbReference type="Proteomes" id="UP000678499">
    <property type="component" value="Unassembled WGS sequence"/>
</dbReference>
<dbReference type="EMBL" id="OA885963">
    <property type="protein sequence ID" value="CAD7282508.1"/>
    <property type="molecule type" value="Genomic_DNA"/>
</dbReference>
<dbReference type="InterPro" id="IPR031312">
    <property type="entry name" value="Na/sul_symport_CS"/>
</dbReference>
<feature type="domain" description="Dual specificity/tyrosine protein phosphatase N-terminal" evidence="8">
    <location>
        <begin position="417"/>
        <end position="481"/>
    </location>
</feature>
<dbReference type="OrthoDB" id="6493944at2759"/>
<dbReference type="InterPro" id="IPR001898">
    <property type="entry name" value="SLC13A/DASS"/>
</dbReference>
<keyword evidence="5 7" id="KW-1133">Transmembrane helix</keyword>
<dbReference type="Pfam" id="PF14671">
    <property type="entry name" value="DSPn"/>
    <property type="match status" value="1"/>
</dbReference>
<feature type="transmembrane region" description="Helical" evidence="7">
    <location>
        <begin position="324"/>
        <end position="342"/>
    </location>
</feature>
<feature type="transmembrane region" description="Helical" evidence="7">
    <location>
        <begin position="286"/>
        <end position="304"/>
    </location>
</feature>
<dbReference type="PANTHER" id="PTHR10283:SF82">
    <property type="entry name" value="SOLUTE CARRIER FAMILY 13 MEMBER 2"/>
    <property type="match status" value="1"/>
</dbReference>
<comment type="subcellular location">
    <subcellularLocation>
        <location evidence="1">Membrane</location>
        <topology evidence="1">Multi-pass membrane protein</topology>
    </subcellularLocation>
</comment>
<dbReference type="InterPro" id="IPR029021">
    <property type="entry name" value="Prot-tyrosine_phosphatase-like"/>
</dbReference>
<sequence>MPVVLAQPRNYGDKAGLNFGTWMLFNVPGMLINVAIAWFWLQIMFLVDWRSYVFFWRKNKADPAVQRELDSKEKAANKAAAQLIRDKYAELGRMTFHEASVLLLFIVLVLLWLFRSPQFVKGWSDYFTQDIFPPKNVTVGEGASAISKPWKLEIDDATPVMLIVLLLFLIPARPNFWWFRDDSDPEKPLTSPSLLDWKVVHEKLPWGVMLLLGGGFAMAEASEQSGLNAWLGSQLAKLNYLNPGSLVFLITLMTAMITEVASNTATATILMPVLINLASKIRVHPLYLMLPAAVSCSYAFMLPVATPPNAIVFSAAGMSSIHMLKPGIFMNIICVAVINIMINTLGKEADSANCVVCEGENERLDFEDQACKNKGHGVFWIHCGGLGTGSCNGKLLTLYNLFVSDSETFTGQVPEPGRLFLVTLTDDASPPRATRSTTYFCVDDDYVYNNFYKDFGPHSLGVLYKYCLRINDLLELFSRKRVEEVLSRNLEDMLLESFHFRHRGGRPLSGNHTHTEFTTDNP</sequence>
<dbReference type="Pfam" id="PF00939">
    <property type="entry name" value="Na_sulph_symp"/>
    <property type="match status" value="1"/>
</dbReference>
<dbReference type="GO" id="GO:0015141">
    <property type="term" value="F:succinate transmembrane transporter activity"/>
    <property type="evidence" value="ECO:0007669"/>
    <property type="project" value="TreeGrafter"/>
</dbReference>
<evidence type="ECO:0000256" key="1">
    <source>
        <dbReference type="ARBA" id="ARBA00004141"/>
    </source>
</evidence>
<reference evidence="9" key="1">
    <citation type="submission" date="2020-11" db="EMBL/GenBank/DDBJ databases">
        <authorList>
            <person name="Tran Van P."/>
        </authorList>
    </citation>
    <scope>NUCLEOTIDE SEQUENCE</scope>
</reference>
<keyword evidence="3" id="KW-0813">Transport</keyword>
<keyword evidence="10" id="KW-1185">Reference proteome</keyword>
<dbReference type="EMBL" id="CAJPEX010003926">
    <property type="protein sequence ID" value="CAG0922660.1"/>
    <property type="molecule type" value="Genomic_DNA"/>
</dbReference>
<feature type="transmembrane region" description="Helical" evidence="7">
    <location>
        <begin position="246"/>
        <end position="274"/>
    </location>
</feature>
<accession>A0A7R9BYV8</accession>
<name>A0A7R9BYV8_9CRUS</name>
<feature type="transmembrane region" description="Helical" evidence="7">
    <location>
        <begin position="200"/>
        <end position="219"/>
    </location>
</feature>
<evidence type="ECO:0000256" key="3">
    <source>
        <dbReference type="ARBA" id="ARBA00022448"/>
    </source>
</evidence>